<dbReference type="Proteomes" id="UP001497516">
    <property type="component" value="Chromosome 10"/>
</dbReference>
<sequence>MGRGNLAGWRLWRFYSHSSPFPCFSISPLPPLLFLSIAVGNDRSASSLHGRRDPSVAKTDDDIVQLDGGGPSVHKSAGKRSLGFDLNVEYTSNDDDLLKLGQSSYDSDQHPHDLDDPTLVEQAPDIVVANVDPVGVVERDKFKVTYIGYILDYFFITVEWYMYKWSGTPTSGVIDLPVE</sequence>
<evidence type="ECO:0000313" key="1">
    <source>
        <dbReference type="EMBL" id="CAL1358943.1"/>
    </source>
</evidence>
<proteinExistence type="predicted"/>
<gene>
    <name evidence="1" type="ORF">LTRI10_LOCUS6464</name>
</gene>
<organism evidence="1 2">
    <name type="scientific">Linum trigynum</name>
    <dbReference type="NCBI Taxonomy" id="586398"/>
    <lineage>
        <taxon>Eukaryota</taxon>
        <taxon>Viridiplantae</taxon>
        <taxon>Streptophyta</taxon>
        <taxon>Embryophyta</taxon>
        <taxon>Tracheophyta</taxon>
        <taxon>Spermatophyta</taxon>
        <taxon>Magnoliopsida</taxon>
        <taxon>eudicotyledons</taxon>
        <taxon>Gunneridae</taxon>
        <taxon>Pentapetalae</taxon>
        <taxon>rosids</taxon>
        <taxon>fabids</taxon>
        <taxon>Malpighiales</taxon>
        <taxon>Linaceae</taxon>
        <taxon>Linum</taxon>
    </lineage>
</organism>
<name>A0AAV2CT12_9ROSI</name>
<keyword evidence="2" id="KW-1185">Reference proteome</keyword>
<evidence type="ECO:0000313" key="2">
    <source>
        <dbReference type="Proteomes" id="UP001497516"/>
    </source>
</evidence>
<accession>A0AAV2CT12</accession>
<dbReference type="AlphaFoldDB" id="A0AAV2CT12"/>
<dbReference type="EMBL" id="OZ034814">
    <property type="protein sequence ID" value="CAL1358943.1"/>
    <property type="molecule type" value="Genomic_DNA"/>
</dbReference>
<reference evidence="1 2" key="1">
    <citation type="submission" date="2024-04" db="EMBL/GenBank/DDBJ databases">
        <authorList>
            <person name="Fracassetti M."/>
        </authorList>
    </citation>
    <scope>NUCLEOTIDE SEQUENCE [LARGE SCALE GENOMIC DNA]</scope>
</reference>
<protein>
    <submittedName>
        <fullName evidence="1">Uncharacterized protein</fullName>
    </submittedName>
</protein>